<dbReference type="EMBL" id="JAERRJ010000006">
    <property type="protein sequence ID" value="MBL1076262.1"/>
    <property type="molecule type" value="Genomic_DNA"/>
</dbReference>
<dbReference type="Pfam" id="PF10708">
    <property type="entry name" value="DUF2510"/>
    <property type="match status" value="1"/>
</dbReference>
<comment type="caution">
    <text evidence="2">The sequence shown here is derived from an EMBL/GenBank/DDBJ whole genome shotgun (WGS) entry which is preliminary data.</text>
</comment>
<gene>
    <name evidence="2" type="ORF">JK358_17835</name>
</gene>
<dbReference type="Proteomes" id="UP000602198">
    <property type="component" value="Unassembled WGS sequence"/>
</dbReference>
<name>A0ABS1M6I5_9NOCA</name>
<accession>A0ABS1M6I5</accession>
<evidence type="ECO:0000259" key="1">
    <source>
        <dbReference type="Pfam" id="PF10708"/>
    </source>
</evidence>
<dbReference type="RefSeq" id="WP_201948801.1">
    <property type="nucleotide sequence ID" value="NZ_JAERRJ010000006.1"/>
</dbReference>
<protein>
    <submittedName>
        <fullName evidence="2">DUF2510 domain-containing protein</fullName>
    </submittedName>
</protein>
<evidence type="ECO:0000313" key="2">
    <source>
        <dbReference type="EMBL" id="MBL1076262.1"/>
    </source>
</evidence>
<sequence length="231" mass="26975">MTQPLPSAGWYPHGACLRWWDGYRWTHLTQPLPVRTSPTQEVSVNPKLLTERALVFRHKAELLEHHRWTVTDHHDVALGSVVPIDYRWLERKTDLTVEFRDEHDALIHTVTERVVRFRGVSHIVGVGRITQGTRTRPTFALHDENDQLLATIECTGTWSHRYVIRDAENWQIGRIDYEVVPAKRFGMIDRYEMWTHLDHPIRTPLPAPLTSLILATVPRAYTAIFRRDRPS</sequence>
<keyword evidence="3" id="KW-1185">Reference proteome</keyword>
<dbReference type="InterPro" id="IPR018929">
    <property type="entry name" value="DUF2510"/>
</dbReference>
<organism evidence="2 3">
    <name type="scientific">Nocardia acididurans</name>
    <dbReference type="NCBI Taxonomy" id="2802282"/>
    <lineage>
        <taxon>Bacteria</taxon>
        <taxon>Bacillati</taxon>
        <taxon>Actinomycetota</taxon>
        <taxon>Actinomycetes</taxon>
        <taxon>Mycobacteriales</taxon>
        <taxon>Nocardiaceae</taxon>
        <taxon>Nocardia</taxon>
    </lineage>
</organism>
<reference evidence="2 3" key="1">
    <citation type="submission" date="2021-01" db="EMBL/GenBank/DDBJ databases">
        <title>WGS of actinomycetes isolated from Thailand.</title>
        <authorList>
            <person name="Thawai C."/>
        </authorList>
    </citation>
    <scope>NUCLEOTIDE SEQUENCE [LARGE SCALE GENOMIC DNA]</scope>
    <source>
        <strain evidence="2 3">LPG 2</strain>
    </source>
</reference>
<feature type="domain" description="DUF2510" evidence="1">
    <location>
        <begin position="8"/>
        <end position="35"/>
    </location>
</feature>
<evidence type="ECO:0000313" key="3">
    <source>
        <dbReference type="Proteomes" id="UP000602198"/>
    </source>
</evidence>
<proteinExistence type="predicted"/>